<keyword evidence="4" id="KW-0413">Isomerase</keyword>
<evidence type="ECO:0000313" key="18">
    <source>
        <dbReference type="Proteomes" id="UP001528672"/>
    </source>
</evidence>
<feature type="domain" description="Pseudouridine synthase RsuA/RluA-like" evidence="16">
    <location>
        <begin position="9"/>
        <end position="160"/>
    </location>
</feature>
<dbReference type="EMBL" id="JAQSIO010000003">
    <property type="protein sequence ID" value="MDD0814982.1"/>
    <property type="molecule type" value="Genomic_DNA"/>
</dbReference>
<dbReference type="Gene3D" id="3.30.2350.10">
    <property type="entry name" value="Pseudouridine synthase"/>
    <property type="match status" value="1"/>
</dbReference>
<evidence type="ECO:0000256" key="12">
    <source>
        <dbReference type="ARBA" id="ARBA00042372"/>
    </source>
</evidence>
<keyword evidence="18" id="KW-1185">Reference proteome</keyword>
<dbReference type="PANTHER" id="PTHR21600:SF91">
    <property type="entry name" value="DUAL-SPECIFICITY RNA PSEUDOURIDINE SYNTHASE RLUA"/>
    <property type="match status" value="1"/>
</dbReference>
<dbReference type="EC" id="5.4.99.29" evidence="9"/>
<evidence type="ECO:0000256" key="3">
    <source>
        <dbReference type="ARBA" id="ARBA00022694"/>
    </source>
</evidence>
<sequence length="209" mass="23280">MCLYEDDSVLAFDKPAGMHSVPGKGEDKQDCLSARAQALFPEARVVHRLDLDTSGVIVMARGAEAQRRLNRSFELRQVDKRYVAVVQGCLSAPDGPWGLIDLPIALDWERRPLHTVDAATGRPSQTHWHLLDVDPAQDRSRVLLEPFTGRSHQLRVHLQALGHPMLGDRLYGGPIAMPRSPRLLLHATQILLPHPVHGQPLFIESPVPF</sequence>
<evidence type="ECO:0000256" key="7">
    <source>
        <dbReference type="ARBA" id="ARBA00037305"/>
    </source>
</evidence>
<comment type="catalytic activity">
    <reaction evidence="6">
        <text>uridine(746) in 23S rRNA = pseudouridine(746) in 23S rRNA</text>
        <dbReference type="Rhea" id="RHEA:42548"/>
        <dbReference type="Rhea" id="RHEA-COMP:10109"/>
        <dbReference type="Rhea" id="RHEA-COMP:10110"/>
        <dbReference type="ChEBI" id="CHEBI:65314"/>
        <dbReference type="ChEBI" id="CHEBI:65315"/>
        <dbReference type="EC" id="5.4.99.29"/>
    </reaction>
</comment>
<evidence type="ECO:0000259" key="16">
    <source>
        <dbReference type="Pfam" id="PF00849"/>
    </source>
</evidence>
<dbReference type="PROSITE" id="PS01129">
    <property type="entry name" value="PSI_RLU"/>
    <property type="match status" value="1"/>
</dbReference>
<comment type="function">
    <text evidence="7">Dual specificity enzyme that catalyzes the synthesis of pseudouridine from uracil-746 in 23S ribosomal RNA and from uracil-32 in the anticodon stem and loop of transfer RNAs.</text>
</comment>
<evidence type="ECO:0000256" key="5">
    <source>
        <dbReference type="ARBA" id="ARBA00036184"/>
    </source>
</evidence>
<evidence type="ECO:0000313" key="17">
    <source>
        <dbReference type="EMBL" id="MDD0814982.1"/>
    </source>
</evidence>
<dbReference type="CDD" id="cd02869">
    <property type="entry name" value="PseudoU_synth_RluA_like"/>
    <property type="match status" value="1"/>
</dbReference>
<evidence type="ECO:0000256" key="9">
    <source>
        <dbReference type="ARBA" id="ARBA00038945"/>
    </source>
</evidence>
<accession>A0ABT5MGE4</accession>
<keyword evidence="3" id="KW-0819">tRNA processing</keyword>
<dbReference type="InterPro" id="IPR050188">
    <property type="entry name" value="RluA_PseudoU_synthase"/>
</dbReference>
<evidence type="ECO:0000256" key="1">
    <source>
        <dbReference type="ARBA" id="ARBA00010876"/>
    </source>
</evidence>
<protein>
    <recommendedName>
        <fullName evidence="10">Dual-specificity RNA pseudouridine synthase RluA</fullName>
        <ecNumber evidence="8">5.4.99.28</ecNumber>
        <ecNumber evidence="9">5.4.99.29</ecNumber>
    </recommendedName>
    <alternativeName>
        <fullName evidence="11">23S rRNA pseudouridine(746) synthase</fullName>
    </alternativeName>
    <alternativeName>
        <fullName evidence="14">Ribosomal large subunit pseudouridine synthase A</fullName>
    </alternativeName>
    <alternativeName>
        <fullName evidence="13">rRNA pseudouridylate synthase A</fullName>
    </alternativeName>
    <alternativeName>
        <fullName evidence="15">rRNA-uridine isomerase A</fullName>
    </alternativeName>
    <alternativeName>
        <fullName evidence="12">tRNA pseudouridine(32) synthase</fullName>
    </alternativeName>
</protein>
<dbReference type="InterPro" id="IPR006224">
    <property type="entry name" value="PsdUridine_synth_RluA-like_CS"/>
</dbReference>
<comment type="catalytic activity">
    <reaction evidence="5">
        <text>uridine(32) in tRNA = pseudouridine(32) in tRNA</text>
        <dbReference type="Rhea" id="RHEA:42544"/>
        <dbReference type="Rhea" id="RHEA-COMP:10107"/>
        <dbReference type="Rhea" id="RHEA-COMP:10108"/>
        <dbReference type="ChEBI" id="CHEBI:65314"/>
        <dbReference type="ChEBI" id="CHEBI:65315"/>
        <dbReference type="EC" id="5.4.99.28"/>
    </reaction>
</comment>
<dbReference type="PANTHER" id="PTHR21600">
    <property type="entry name" value="MITOCHONDRIAL RNA PSEUDOURIDINE SYNTHASE"/>
    <property type="match status" value="1"/>
</dbReference>
<evidence type="ECO:0000256" key="14">
    <source>
        <dbReference type="ARBA" id="ARBA00042883"/>
    </source>
</evidence>
<dbReference type="SUPFAM" id="SSF55120">
    <property type="entry name" value="Pseudouridine synthase"/>
    <property type="match status" value="1"/>
</dbReference>
<evidence type="ECO:0000256" key="10">
    <source>
        <dbReference type="ARBA" id="ARBA00039988"/>
    </source>
</evidence>
<dbReference type="InterPro" id="IPR020103">
    <property type="entry name" value="PsdUridine_synth_cat_dom_sf"/>
</dbReference>
<comment type="caution">
    <text evidence="17">The sequence shown here is derived from an EMBL/GenBank/DDBJ whole genome shotgun (WGS) entry which is preliminary data.</text>
</comment>
<dbReference type="EC" id="5.4.99.28" evidence="8"/>
<dbReference type="InterPro" id="IPR006145">
    <property type="entry name" value="PsdUridine_synth_RsuA/RluA"/>
</dbReference>
<dbReference type="Proteomes" id="UP001528672">
    <property type="component" value="Unassembled WGS sequence"/>
</dbReference>
<evidence type="ECO:0000256" key="4">
    <source>
        <dbReference type="ARBA" id="ARBA00023235"/>
    </source>
</evidence>
<comment type="similarity">
    <text evidence="1">Belongs to the pseudouridine synthase RluA family.</text>
</comment>
<dbReference type="Pfam" id="PF00849">
    <property type="entry name" value="PseudoU_synth_2"/>
    <property type="match status" value="1"/>
</dbReference>
<name>A0ABT5MGE4_9BURK</name>
<evidence type="ECO:0000256" key="11">
    <source>
        <dbReference type="ARBA" id="ARBA00041266"/>
    </source>
</evidence>
<evidence type="ECO:0000256" key="15">
    <source>
        <dbReference type="ARBA" id="ARBA00043143"/>
    </source>
</evidence>
<organism evidence="17 18">
    <name type="scientific">Curvibacter microcysteis</name>
    <dbReference type="NCBI Taxonomy" id="3026419"/>
    <lineage>
        <taxon>Bacteria</taxon>
        <taxon>Pseudomonadati</taxon>
        <taxon>Pseudomonadota</taxon>
        <taxon>Betaproteobacteria</taxon>
        <taxon>Burkholderiales</taxon>
        <taxon>Comamonadaceae</taxon>
        <taxon>Curvibacter</taxon>
    </lineage>
</organism>
<evidence type="ECO:0000256" key="8">
    <source>
        <dbReference type="ARBA" id="ARBA00038944"/>
    </source>
</evidence>
<evidence type="ECO:0000256" key="2">
    <source>
        <dbReference type="ARBA" id="ARBA00022552"/>
    </source>
</evidence>
<proteinExistence type="inferred from homology"/>
<keyword evidence="2" id="KW-0698">rRNA processing</keyword>
<evidence type="ECO:0000256" key="13">
    <source>
        <dbReference type="ARBA" id="ARBA00042844"/>
    </source>
</evidence>
<reference evidence="17 18" key="1">
    <citation type="submission" date="2023-02" db="EMBL/GenBank/DDBJ databases">
        <title>Bacterial whole genome sequence for Curvibacter sp. HBC28.</title>
        <authorList>
            <person name="Le V."/>
            <person name="Ko S.-R."/>
            <person name="Ahn C.-Y."/>
            <person name="Oh H.-M."/>
        </authorList>
    </citation>
    <scope>NUCLEOTIDE SEQUENCE [LARGE SCALE GENOMIC DNA]</scope>
    <source>
        <strain evidence="17 18">HBC28</strain>
    </source>
</reference>
<evidence type="ECO:0000256" key="6">
    <source>
        <dbReference type="ARBA" id="ARBA00036916"/>
    </source>
</evidence>
<gene>
    <name evidence="17" type="ORF">PSQ39_10105</name>
</gene>